<dbReference type="RefSeq" id="YP_010001384.1">
    <property type="nucleotide sequence ID" value="NC_053210.1"/>
</dbReference>
<proteinExistence type="predicted"/>
<accession>A0A7T1NW61</accession>
<dbReference type="Proteomes" id="UP000594842">
    <property type="component" value="Segment"/>
</dbReference>
<reference evidence="1 2" key="1">
    <citation type="submission" date="2020-12" db="EMBL/GenBank/DDBJ databases">
        <authorList>
            <person name="Kaganovsky A.M."/>
            <person name="Abad L.A."/>
            <person name="Hancock A.M."/>
            <person name="Wiggins Z.F."/>
            <person name="Bellamy Z.J."/>
            <person name="Moore L.A."/>
            <person name="Neal J.P."/>
            <person name="Poydras T.E."/>
            <person name="Timmer K."/>
            <person name="DeJong R."/>
            <person name="Gissendanner C.R."/>
            <person name="Findley A.M."/>
            <person name="Garlena R.A."/>
            <person name="Russell D.A."/>
            <person name="Jacobs-Sera D."/>
            <person name="Hatfull G.F."/>
        </authorList>
    </citation>
    <scope>NUCLEOTIDE SEQUENCE [LARGE SCALE GENOMIC DNA]</scope>
</reference>
<keyword evidence="2" id="KW-1185">Reference proteome</keyword>
<gene>
    <name evidence="1" type="primary">4</name>
    <name evidence="1" type="ORF">SEA_DEXDERT_4</name>
</gene>
<dbReference type="EMBL" id="MW314849">
    <property type="protein sequence ID" value="QPO17001.1"/>
    <property type="molecule type" value="Genomic_DNA"/>
</dbReference>
<sequence>MMRRDRAAEIRAHLAGVRTAQLLAKSIADGDHDTAARATARDAETRLAAAHAGILAIVEADQGRST</sequence>
<dbReference type="KEGG" id="vg:63025878"/>
<protein>
    <submittedName>
        <fullName evidence="1">Uncharacterized protein</fullName>
    </submittedName>
</protein>
<organism evidence="1 2">
    <name type="scientific">Gordonia phage Dexdert</name>
    <dbReference type="NCBI Taxonomy" id="2794946"/>
    <lineage>
        <taxon>Viruses</taxon>
        <taxon>Duplodnaviria</taxon>
        <taxon>Heunggongvirae</taxon>
        <taxon>Uroviricota</taxon>
        <taxon>Caudoviricetes</taxon>
        <taxon>Stackebrandtviridae</taxon>
        <taxon>Schenleyvirinae</taxon>
        <taxon>Dexdertvirus</taxon>
        <taxon>Dexdertvirus dexdert</taxon>
    </lineage>
</organism>
<evidence type="ECO:0000313" key="2">
    <source>
        <dbReference type="Proteomes" id="UP000594842"/>
    </source>
</evidence>
<dbReference type="GeneID" id="63025878"/>
<evidence type="ECO:0000313" key="1">
    <source>
        <dbReference type="EMBL" id="QPO17001.1"/>
    </source>
</evidence>
<name>A0A7T1NW61_9CAUD</name>